<feature type="compositionally biased region" description="Low complexity" evidence="2">
    <location>
        <begin position="38"/>
        <end position="56"/>
    </location>
</feature>
<dbReference type="EMBL" id="JABSTU010000005">
    <property type="protein sequence ID" value="KAH8032260.1"/>
    <property type="molecule type" value="Genomic_DNA"/>
</dbReference>
<reference evidence="3" key="2">
    <citation type="submission" date="2021-09" db="EMBL/GenBank/DDBJ databases">
        <authorList>
            <person name="Jia N."/>
            <person name="Wang J."/>
            <person name="Shi W."/>
            <person name="Du L."/>
            <person name="Sun Y."/>
            <person name="Zhan W."/>
            <person name="Jiang J."/>
            <person name="Wang Q."/>
            <person name="Zhang B."/>
            <person name="Ji P."/>
            <person name="Sakyi L.B."/>
            <person name="Cui X."/>
            <person name="Yuan T."/>
            <person name="Jiang B."/>
            <person name="Yang W."/>
            <person name="Lam T.T.-Y."/>
            <person name="Chang Q."/>
            <person name="Ding S."/>
            <person name="Wang X."/>
            <person name="Zhu J."/>
            <person name="Ruan X."/>
            <person name="Zhao L."/>
            <person name="Wei J."/>
            <person name="Que T."/>
            <person name="Du C."/>
            <person name="Cheng J."/>
            <person name="Dai P."/>
            <person name="Han X."/>
            <person name="Huang E."/>
            <person name="Gao Y."/>
            <person name="Liu J."/>
            <person name="Shao H."/>
            <person name="Ye R."/>
            <person name="Li L."/>
            <person name="Wei W."/>
            <person name="Wang X."/>
            <person name="Wang C."/>
            <person name="Huo Q."/>
            <person name="Li W."/>
            <person name="Guo W."/>
            <person name="Chen H."/>
            <person name="Chen S."/>
            <person name="Zhou L."/>
            <person name="Zhou L."/>
            <person name="Ni X."/>
            <person name="Tian J."/>
            <person name="Zhou Y."/>
            <person name="Sheng Y."/>
            <person name="Liu T."/>
            <person name="Pan Y."/>
            <person name="Xia L."/>
            <person name="Li J."/>
            <person name="Zhao F."/>
            <person name="Cao W."/>
        </authorList>
    </citation>
    <scope>NUCLEOTIDE SEQUENCE</scope>
    <source>
        <strain evidence="3">Rmic-2018</strain>
        <tissue evidence="3">Larvae</tissue>
    </source>
</reference>
<feature type="compositionally biased region" description="Low complexity" evidence="2">
    <location>
        <begin position="10"/>
        <end position="23"/>
    </location>
</feature>
<organism evidence="3 4">
    <name type="scientific">Rhipicephalus microplus</name>
    <name type="common">Cattle tick</name>
    <name type="synonym">Boophilus microplus</name>
    <dbReference type="NCBI Taxonomy" id="6941"/>
    <lineage>
        <taxon>Eukaryota</taxon>
        <taxon>Metazoa</taxon>
        <taxon>Ecdysozoa</taxon>
        <taxon>Arthropoda</taxon>
        <taxon>Chelicerata</taxon>
        <taxon>Arachnida</taxon>
        <taxon>Acari</taxon>
        <taxon>Parasitiformes</taxon>
        <taxon>Ixodida</taxon>
        <taxon>Ixodoidea</taxon>
        <taxon>Ixodidae</taxon>
        <taxon>Rhipicephalinae</taxon>
        <taxon>Rhipicephalus</taxon>
        <taxon>Boophilus</taxon>
    </lineage>
</organism>
<keyword evidence="1" id="KW-0175">Coiled coil</keyword>
<evidence type="ECO:0000313" key="3">
    <source>
        <dbReference type="EMBL" id="KAH8032260.1"/>
    </source>
</evidence>
<protein>
    <submittedName>
        <fullName evidence="3">Uncharacterized protein</fullName>
    </submittedName>
</protein>
<keyword evidence="4" id="KW-1185">Reference proteome</keyword>
<feature type="coiled-coil region" evidence="1">
    <location>
        <begin position="113"/>
        <end position="147"/>
    </location>
</feature>
<comment type="caution">
    <text evidence="3">The sequence shown here is derived from an EMBL/GenBank/DDBJ whole genome shotgun (WGS) entry which is preliminary data.</text>
</comment>
<dbReference type="AlphaFoldDB" id="A0A9J6ED34"/>
<evidence type="ECO:0000313" key="4">
    <source>
        <dbReference type="Proteomes" id="UP000821866"/>
    </source>
</evidence>
<feature type="region of interest" description="Disordered" evidence="2">
    <location>
        <begin position="1"/>
        <end position="60"/>
    </location>
</feature>
<reference evidence="3" key="1">
    <citation type="journal article" date="2020" name="Cell">
        <title>Large-Scale Comparative Analyses of Tick Genomes Elucidate Their Genetic Diversity and Vector Capacities.</title>
        <authorList>
            <consortium name="Tick Genome and Microbiome Consortium (TIGMIC)"/>
            <person name="Jia N."/>
            <person name="Wang J."/>
            <person name="Shi W."/>
            <person name="Du L."/>
            <person name="Sun Y."/>
            <person name="Zhan W."/>
            <person name="Jiang J.F."/>
            <person name="Wang Q."/>
            <person name="Zhang B."/>
            <person name="Ji P."/>
            <person name="Bell-Sakyi L."/>
            <person name="Cui X.M."/>
            <person name="Yuan T.T."/>
            <person name="Jiang B.G."/>
            <person name="Yang W.F."/>
            <person name="Lam T.T."/>
            <person name="Chang Q.C."/>
            <person name="Ding S.J."/>
            <person name="Wang X.J."/>
            <person name="Zhu J.G."/>
            <person name="Ruan X.D."/>
            <person name="Zhao L."/>
            <person name="Wei J.T."/>
            <person name="Ye R.Z."/>
            <person name="Que T.C."/>
            <person name="Du C.H."/>
            <person name="Zhou Y.H."/>
            <person name="Cheng J.X."/>
            <person name="Dai P.F."/>
            <person name="Guo W.B."/>
            <person name="Han X.H."/>
            <person name="Huang E.J."/>
            <person name="Li L.F."/>
            <person name="Wei W."/>
            <person name="Gao Y.C."/>
            <person name="Liu J.Z."/>
            <person name="Shao H.Z."/>
            <person name="Wang X."/>
            <person name="Wang C.C."/>
            <person name="Yang T.C."/>
            <person name="Huo Q.B."/>
            <person name="Li W."/>
            <person name="Chen H.Y."/>
            <person name="Chen S.E."/>
            <person name="Zhou L.G."/>
            <person name="Ni X.B."/>
            <person name="Tian J.H."/>
            <person name="Sheng Y."/>
            <person name="Liu T."/>
            <person name="Pan Y.S."/>
            <person name="Xia L.Y."/>
            <person name="Li J."/>
            <person name="Zhao F."/>
            <person name="Cao W.C."/>
        </authorList>
    </citation>
    <scope>NUCLEOTIDE SEQUENCE</scope>
    <source>
        <strain evidence="3">Rmic-2018</strain>
    </source>
</reference>
<dbReference type="Gene3D" id="1.20.5.170">
    <property type="match status" value="1"/>
</dbReference>
<evidence type="ECO:0000256" key="1">
    <source>
        <dbReference type="SAM" id="Coils"/>
    </source>
</evidence>
<proteinExistence type="predicted"/>
<evidence type="ECO:0000256" key="2">
    <source>
        <dbReference type="SAM" id="MobiDB-lite"/>
    </source>
</evidence>
<dbReference type="VEuPathDB" id="VectorBase:LOC119165723"/>
<dbReference type="Proteomes" id="UP000821866">
    <property type="component" value="Chromosome 3"/>
</dbReference>
<accession>A0A9J6ED34</accession>
<name>A0A9J6ED34_RHIMP</name>
<sequence>MSSSEQRDGAAAPVSEAEASPEPTQLPTVAEEPAEIGASTSTCSDAATSTVASSGSQRVLATPVKSSPSLAEFQEHLSLLREGLVATENNLDSVPPEEYRELKTALLQVSKMISQMEAVAETLGEKRHNLRNELRTLQDENANLQGALVYERRKSQSRGRGGPLCTEGEAYRFRLLFLLYLHPLCFPGATVPHCTAQ</sequence>
<dbReference type="OrthoDB" id="6516325at2759"/>
<gene>
    <name evidence="3" type="ORF">HPB51_024037</name>
</gene>